<protein>
    <submittedName>
        <fullName evidence="3">Uncharacterized protein</fullName>
    </submittedName>
</protein>
<dbReference type="PROSITE" id="PS51257">
    <property type="entry name" value="PROKAR_LIPOPROTEIN"/>
    <property type="match status" value="1"/>
</dbReference>
<proteinExistence type="predicted"/>
<dbReference type="RefSeq" id="WP_417657151.1">
    <property type="nucleotide sequence ID" value="NZ_JBLXDX010000003.1"/>
</dbReference>
<accession>A0A2T4D526</accession>
<sequence>MKRHILLLTILCAVFSCQIAFAKEVRGIGTVKYSWFNDEVKQEAIEKAKEDAWKNYTASFTAAQMSMYQSQLKSQFEAELPELISNIRVEAEKNDKDQDLYNVAIRAEINDALVAEIFRSNSAAANQDYRQSADFGSLFLAKVVVSQKSFDDRRTEIESTKNNSNIEEDFASDDTSSVDNVSTSDMTVRETGGSTVSRRAQSEYEINEDYNGSLADIAFEKLEDAGYFPLEYVELTDCDAPFIEDVYGEFRSNADMSSRMEKSIRDAAIDCGWSYIGIGSVTLSGHRTDSATGLRVVDANVSYTVWSIEDGRARRAASVRNKTHTAMHQSELAAEQEAVIKAAEFALDNVIAKLQQRNVR</sequence>
<organism evidence="3 4">
    <name type="scientific">Pseudidiomarina aestuarii</name>
    <dbReference type="NCBI Taxonomy" id="624146"/>
    <lineage>
        <taxon>Bacteria</taxon>
        <taxon>Pseudomonadati</taxon>
        <taxon>Pseudomonadota</taxon>
        <taxon>Gammaproteobacteria</taxon>
        <taxon>Alteromonadales</taxon>
        <taxon>Idiomarinaceae</taxon>
        <taxon>Pseudidiomarina</taxon>
    </lineage>
</organism>
<evidence type="ECO:0000313" key="4">
    <source>
        <dbReference type="Proteomes" id="UP000241514"/>
    </source>
</evidence>
<comment type="caution">
    <text evidence="3">The sequence shown here is derived from an EMBL/GenBank/DDBJ whole genome shotgun (WGS) entry which is preliminary data.</text>
</comment>
<name>A0A2T4D526_9GAMM</name>
<dbReference type="EMBL" id="PYVG01000031">
    <property type="protein sequence ID" value="PTB88842.1"/>
    <property type="molecule type" value="Genomic_DNA"/>
</dbReference>
<dbReference type="AlphaFoldDB" id="A0A2T4D526"/>
<feature type="signal peptide" evidence="2">
    <location>
        <begin position="1"/>
        <end position="22"/>
    </location>
</feature>
<evidence type="ECO:0000256" key="2">
    <source>
        <dbReference type="SAM" id="SignalP"/>
    </source>
</evidence>
<feature type="chain" id="PRO_5043848242" evidence="2">
    <location>
        <begin position="23"/>
        <end position="360"/>
    </location>
</feature>
<dbReference type="Proteomes" id="UP000241514">
    <property type="component" value="Unassembled WGS sequence"/>
</dbReference>
<evidence type="ECO:0000313" key="3">
    <source>
        <dbReference type="EMBL" id="PTB88842.1"/>
    </source>
</evidence>
<reference evidence="3 4" key="1">
    <citation type="submission" date="2018-03" db="EMBL/GenBank/DDBJ databases">
        <title>Cross-interface Injection: A General Nanoliter Liquid Handling Method Applied to Single Cells Genome Amplification Automated Nanoliter Liquid Handling Applied to Single Cell Multiple Displacement Amplification.</title>
        <authorList>
            <person name="Yun J."/>
            <person name="Xu P."/>
            <person name="Xu J."/>
            <person name="Dai X."/>
            <person name="Wang Y."/>
            <person name="Zheng X."/>
            <person name="Cao C."/>
            <person name="Yi Q."/>
            <person name="Zhu Y."/>
            <person name="Wang L."/>
            <person name="Dong Z."/>
            <person name="Huang Y."/>
            <person name="Huang L."/>
            <person name="Du W."/>
        </authorList>
    </citation>
    <scope>NUCLEOTIDE SEQUENCE [LARGE SCALE GENOMIC DNA]</scope>
    <source>
        <strain evidence="3 4">A9-4</strain>
    </source>
</reference>
<feature type="region of interest" description="Disordered" evidence="1">
    <location>
        <begin position="160"/>
        <end position="180"/>
    </location>
</feature>
<evidence type="ECO:0000256" key="1">
    <source>
        <dbReference type="SAM" id="MobiDB-lite"/>
    </source>
</evidence>
<keyword evidence="2" id="KW-0732">Signal</keyword>
<gene>
    <name evidence="3" type="ORF">C9928_05425</name>
</gene>